<name>A0A0F9HFE4_9ZZZZ</name>
<evidence type="ECO:0000313" key="1">
    <source>
        <dbReference type="EMBL" id="KKL80395.1"/>
    </source>
</evidence>
<sequence length="86" mass="10184">MPYIEKLKKLVGRIKRKDGAIKEVWTEDEVEFNNFCPFCSAPDKELTSHIYHDELIRRDVINAYCNKCKKTFLIIEIKKKIKAPKI</sequence>
<proteinExistence type="predicted"/>
<reference evidence="1" key="1">
    <citation type="journal article" date="2015" name="Nature">
        <title>Complex archaea that bridge the gap between prokaryotes and eukaryotes.</title>
        <authorList>
            <person name="Spang A."/>
            <person name="Saw J.H."/>
            <person name="Jorgensen S.L."/>
            <person name="Zaremba-Niedzwiedzka K."/>
            <person name="Martijn J."/>
            <person name="Lind A.E."/>
            <person name="van Eijk R."/>
            <person name="Schleper C."/>
            <person name="Guy L."/>
            <person name="Ettema T.J."/>
        </authorList>
    </citation>
    <scope>NUCLEOTIDE SEQUENCE</scope>
</reference>
<protein>
    <submittedName>
        <fullName evidence="1">Uncharacterized protein</fullName>
    </submittedName>
</protein>
<comment type="caution">
    <text evidence="1">The sequence shown here is derived from an EMBL/GenBank/DDBJ whole genome shotgun (WGS) entry which is preliminary data.</text>
</comment>
<accession>A0A0F9HFE4</accession>
<gene>
    <name evidence="1" type="ORF">LCGC14_2005150</name>
</gene>
<organism evidence="1">
    <name type="scientific">marine sediment metagenome</name>
    <dbReference type="NCBI Taxonomy" id="412755"/>
    <lineage>
        <taxon>unclassified sequences</taxon>
        <taxon>metagenomes</taxon>
        <taxon>ecological metagenomes</taxon>
    </lineage>
</organism>
<dbReference type="EMBL" id="LAZR01022865">
    <property type="protein sequence ID" value="KKL80395.1"/>
    <property type="molecule type" value="Genomic_DNA"/>
</dbReference>
<dbReference type="AlphaFoldDB" id="A0A0F9HFE4"/>